<accession>A0A0A9H4C0</accession>
<keyword evidence="1" id="KW-0812">Transmembrane</keyword>
<dbReference type="AlphaFoldDB" id="A0A0A9H4C0"/>
<keyword evidence="1" id="KW-0472">Membrane</keyword>
<organism evidence="2">
    <name type="scientific">Arundo donax</name>
    <name type="common">Giant reed</name>
    <name type="synonym">Donax arundinaceus</name>
    <dbReference type="NCBI Taxonomy" id="35708"/>
    <lineage>
        <taxon>Eukaryota</taxon>
        <taxon>Viridiplantae</taxon>
        <taxon>Streptophyta</taxon>
        <taxon>Embryophyta</taxon>
        <taxon>Tracheophyta</taxon>
        <taxon>Spermatophyta</taxon>
        <taxon>Magnoliopsida</taxon>
        <taxon>Liliopsida</taxon>
        <taxon>Poales</taxon>
        <taxon>Poaceae</taxon>
        <taxon>PACMAD clade</taxon>
        <taxon>Arundinoideae</taxon>
        <taxon>Arundineae</taxon>
        <taxon>Arundo</taxon>
    </lineage>
</organism>
<name>A0A0A9H4C0_ARUDO</name>
<reference evidence="2" key="2">
    <citation type="journal article" date="2015" name="Data Brief">
        <title>Shoot transcriptome of the giant reed, Arundo donax.</title>
        <authorList>
            <person name="Barrero R.A."/>
            <person name="Guerrero F.D."/>
            <person name="Moolhuijzen P."/>
            <person name="Goolsby J.A."/>
            <person name="Tidwell J."/>
            <person name="Bellgard S.E."/>
            <person name="Bellgard M.I."/>
        </authorList>
    </citation>
    <scope>NUCLEOTIDE SEQUENCE</scope>
    <source>
        <tissue evidence="2">Shoot tissue taken approximately 20 cm above the soil surface</tissue>
    </source>
</reference>
<keyword evidence="1" id="KW-1133">Transmembrane helix</keyword>
<evidence type="ECO:0000313" key="2">
    <source>
        <dbReference type="EMBL" id="JAE32060.1"/>
    </source>
</evidence>
<evidence type="ECO:0000256" key="1">
    <source>
        <dbReference type="SAM" id="Phobius"/>
    </source>
</evidence>
<reference evidence="2" key="1">
    <citation type="submission" date="2014-09" db="EMBL/GenBank/DDBJ databases">
        <authorList>
            <person name="Magalhaes I.L.F."/>
            <person name="Oliveira U."/>
            <person name="Santos F.R."/>
            <person name="Vidigal T.H.D.A."/>
            <person name="Brescovit A.D."/>
            <person name="Santos A.J."/>
        </authorList>
    </citation>
    <scope>NUCLEOTIDE SEQUENCE</scope>
    <source>
        <tissue evidence="2">Shoot tissue taken approximately 20 cm above the soil surface</tissue>
    </source>
</reference>
<sequence length="88" mass="9986">MLKFGAWNSNIVCITLPQKRCDLCLKPYISSFLCMCSGVCKNEGFFVLYVIFWLLCLSSVAGEYVCLEHASLQINFKLTFECISVNLN</sequence>
<dbReference type="EMBL" id="GBRH01165836">
    <property type="protein sequence ID" value="JAE32060.1"/>
    <property type="molecule type" value="Transcribed_RNA"/>
</dbReference>
<feature type="transmembrane region" description="Helical" evidence="1">
    <location>
        <begin position="45"/>
        <end position="67"/>
    </location>
</feature>
<proteinExistence type="predicted"/>
<protein>
    <submittedName>
        <fullName evidence="2">Uncharacterized protein</fullName>
    </submittedName>
</protein>